<accession>A0A8B8BLD8</accession>
<reference evidence="6" key="1">
    <citation type="submission" date="2024-06" db="UniProtKB">
        <authorList>
            <consortium name="RefSeq"/>
        </authorList>
    </citation>
    <scope>NUCLEOTIDE SEQUENCE [LARGE SCALE GENOMIC DNA]</scope>
</reference>
<keyword evidence="2" id="KW-0963">Cytoplasm</keyword>
<organism evidence="6 7">
    <name type="scientific">Crassostrea virginica</name>
    <name type="common">Eastern oyster</name>
    <dbReference type="NCBI Taxonomy" id="6565"/>
    <lineage>
        <taxon>Eukaryota</taxon>
        <taxon>Metazoa</taxon>
        <taxon>Spiralia</taxon>
        <taxon>Lophotrochozoa</taxon>
        <taxon>Mollusca</taxon>
        <taxon>Bivalvia</taxon>
        <taxon>Autobranchia</taxon>
        <taxon>Pteriomorphia</taxon>
        <taxon>Ostreida</taxon>
        <taxon>Ostreoidea</taxon>
        <taxon>Ostreidae</taxon>
        <taxon>Crassostrea</taxon>
    </lineage>
</organism>
<keyword evidence="4" id="KW-1133">Transmembrane helix</keyword>
<dbReference type="InterPro" id="IPR003599">
    <property type="entry name" value="Ig_sub"/>
</dbReference>
<dbReference type="FunFam" id="2.60.40.10:FF:000425">
    <property type="entry name" value="Myosin light chain kinase"/>
    <property type="match status" value="1"/>
</dbReference>
<evidence type="ECO:0000313" key="7">
    <source>
        <dbReference type="RefSeq" id="XP_022303654.1"/>
    </source>
</evidence>
<dbReference type="PANTHER" id="PTHR47633">
    <property type="entry name" value="IMMUNOGLOBULIN"/>
    <property type="match status" value="1"/>
</dbReference>
<protein>
    <submittedName>
        <fullName evidence="7">Titin homolog isoform X1</fullName>
    </submittedName>
</protein>
<dbReference type="OrthoDB" id="5969272at2759"/>
<dbReference type="PROSITE" id="PS50835">
    <property type="entry name" value="IG_LIKE"/>
    <property type="match status" value="1"/>
</dbReference>
<dbReference type="GO" id="GO:0005737">
    <property type="term" value="C:cytoplasm"/>
    <property type="evidence" value="ECO:0007669"/>
    <property type="project" value="UniProtKB-SubCell"/>
</dbReference>
<comment type="subcellular location">
    <subcellularLocation>
        <location evidence="1">Cytoplasm</location>
    </subcellularLocation>
</comment>
<keyword evidence="3" id="KW-0393">Immunoglobulin domain</keyword>
<dbReference type="InterPro" id="IPR013098">
    <property type="entry name" value="Ig_I-set"/>
</dbReference>
<dbReference type="RefSeq" id="XP_022303654.1">
    <property type="nucleotide sequence ID" value="XM_022447946.1"/>
</dbReference>
<keyword evidence="4" id="KW-0472">Membrane</keyword>
<evidence type="ECO:0000313" key="6">
    <source>
        <dbReference type="Proteomes" id="UP000694844"/>
    </source>
</evidence>
<feature type="transmembrane region" description="Helical" evidence="4">
    <location>
        <begin position="350"/>
        <end position="369"/>
    </location>
</feature>
<dbReference type="GO" id="GO:0004672">
    <property type="term" value="F:protein kinase activity"/>
    <property type="evidence" value="ECO:0007669"/>
    <property type="project" value="TreeGrafter"/>
</dbReference>
<evidence type="ECO:0000256" key="4">
    <source>
        <dbReference type="SAM" id="Phobius"/>
    </source>
</evidence>
<dbReference type="InterPro" id="IPR036179">
    <property type="entry name" value="Ig-like_dom_sf"/>
</dbReference>
<name>A0A8B8BLD8_CRAVI</name>
<sequence length="394" mass="44870">MARVEGEEVDRYKDVDIESILARVERRGPLTLARKRTLYRAPEFVRRLAQEITVNEGATVCFDCKVVAFPNPTITWTKDGETLPEDTRYLTETVDNGEYALKISDVTKNDEAAYRCRAENVEGSSSSTIYLAVKATKKDKPKKQQLSHSQTFPVIKEEVEKEEVEAEFFQNQPDSPLTSLYCGTRWKNRTWPDFLYDQCFAVNYYADVDFETMDTDEDDVFLPENHVPCFLPRDIHDNSDSDSEMDNVLKQNLIFENRNLLILESSYGLSANEQDINANTYRETCSTRTVKQNGDLAHSTKSLVKRPCAVVLGNNCRRAVQEADGSIHCHSTQAEKNYGVQPIFCDAPGMSLALFILLISGYTFIGLNWNFDPGTFVCFELFVEFLFLITSTFV</sequence>
<dbReference type="InterPro" id="IPR013783">
    <property type="entry name" value="Ig-like_fold"/>
</dbReference>
<dbReference type="KEGG" id="cvn:111111136"/>
<dbReference type="InterPro" id="IPR003598">
    <property type="entry name" value="Ig_sub2"/>
</dbReference>
<evidence type="ECO:0000256" key="3">
    <source>
        <dbReference type="ARBA" id="ARBA00023319"/>
    </source>
</evidence>
<dbReference type="Proteomes" id="UP000694844">
    <property type="component" value="Chromosome 1"/>
</dbReference>
<keyword evidence="6" id="KW-1185">Reference proteome</keyword>
<evidence type="ECO:0000259" key="5">
    <source>
        <dbReference type="PROSITE" id="PS50835"/>
    </source>
</evidence>
<dbReference type="SMART" id="SM00409">
    <property type="entry name" value="IG"/>
    <property type="match status" value="1"/>
</dbReference>
<dbReference type="AlphaFoldDB" id="A0A8B8BLD8"/>
<evidence type="ECO:0000256" key="1">
    <source>
        <dbReference type="ARBA" id="ARBA00004496"/>
    </source>
</evidence>
<dbReference type="Gene3D" id="2.60.40.10">
    <property type="entry name" value="Immunoglobulins"/>
    <property type="match status" value="1"/>
</dbReference>
<dbReference type="SUPFAM" id="SSF48726">
    <property type="entry name" value="Immunoglobulin"/>
    <property type="match status" value="1"/>
</dbReference>
<gene>
    <name evidence="7" type="primary">LOC111111136</name>
</gene>
<dbReference type="InterPro" id="IPR007110">
    <property type="entry name" value="Ig-like_dom"/>
</dbReference>
<feature type="transmembrane region" description="Helical" evidence="4">
    <location>
        <begin position="376"/>
        <end position="393"/>
    </location>
</feature>
<proteinExistence type="predicted"/>
<dbReference type="SMART" id="SM00408">
    <property type="entry name" value="IGc2"/>
    <property type="match status" value="1"/>
</dbReference>
<reference evidence="7" key="2">
    <citation type="submission" date="2025-08" db="UniProtKB">
        <authorList>
            <consortium name="RefSeq"/>
        </authorList>
    </citation>
    <scope>IDENTIFICATION</scope>
    <source>
        <tissue evidence="7">Whole sample</tissue>
    </source>
</reference>
<keyword evidence="4" id="KW-0812">Transmembrane</keyword>
<dbReference type="GeneID" id="111111136"/>
<evidence type="ECO:0000256" key="2">
    <source>
        <dbReference type="ARBA" id="ARBA00022490"/>
    </source>
</evidence>
<dbReference type="PANTHER" id="PTHR47633:SF16">
    <property type="entry name" value="CAVP-TARGET PROTEIN-LIKE"/>
    <property type="match status" value="1"/>
</dbReference>
<dbReference type="Pfam" id="PF07679">
    <property type="entry name" value="I-set"/>
    <property type="match status" value="1"/>
</dbReference>
<feature type="domain" description="Ig-like" evidence="5">
    <location>
        <begin position="42"/>
        <end position="132"/>
    </location>
</feature>